<dbReference type="InterPro" id="IPR046947">
    <property type="entry name" value="LytR-like"/>
</dbReference>
<dbReference type="Proteomes" id="UP000653797">
    <property type="component" value="Unassembled WGS sequence"/>
</dbReference>
<protein>
    <submittedName>
        <fullName evidence="2">LytTR family transcriptional regulator</fullName>
    </submittedName>
</protein>
<evidence type="ECO:0000313" key="3">
    <source>
        <dbReference type="Proteomes" id="UP000653797"/>
    </source>
</evidence>
<dbReference type="PROSITE" id="PS50930">
    <property type="entry name" value="HTH_LYTTR"/>
    <property type="match status" value="1"/>
</dbReference>
<evidence type="ECO:0000313" key="2">
    <source>
        <dbReference type="EMBL" id="MBD2757395.1"/>
    </source>
</evidence>
<accession>A0A927B8F6</accession>
<sequence>MRLRAGRQPVAPSELVYLSRAHKYSWLHCRDGRQWLVPYSLKRLQAQLPPASFVRLHRSYLVNRWFLDRVETHPTSHHRLYLVSGMSPLVSRGHWVRIRQELGLVQQPGVALPINGYLGRGYYHPRRLRLYVGF</sequence>
<reference evidence="2" key="1">
    <citation type="submission" date="2020-09" db="EMBL/GenBank/DDBJ databases">
        <authorList>
            <person name="Kim M.K."/>
        </authorList>
    </citation>
    <scope>NUCLEOTIDE SEQUENCE</scope>
    <source>
        <strain evidence="2">BT704</strain>
    </source>
</reference>
<dbReference type="RefSeq" id="WP_191043015.1">
    <property type="nucleotide sequence ID" value="NZ_JACXAA010000021.1"/>
</dbReference>
<dbReference type="SMART" id="SM00850">
    <property type="entry name" value="LytTR"/>
    <property type="match status" value="1"/>
</dbReference>
<comment type="caution">
    <text evidence="2">The sequence shown here is derived from an EMBL/GenBank/DDBJ whole genome shotgun (WGS) entry which is preliminary data.</text>
</comment>
<dbReference type="EMBL" id="JACXAA010000021">
    <property type="protein sequence ID" value="MBD2757395.1"/>
    <property type="molecule type" value="Genomic_DNA"/>
</dbReference>
<dbReference type="GO" id="GO:0000156">
    <property type="term" value="F:phosphorelay response regulator activity"/>
    <property type="evidence" value="ECO:0007669"/>
    <property type="project" value="InterPro"/>
</dbReference>
<dbReference type="GO" id="GO:0003677">
    <property type="term" value="F:DNA binding"/>
    <property type="evidence" value="ECO:0007669"/>
    <property type="project" value="InterPro"/>
</dbReference>
<feature type="domain" description="HTH LytTR-type" evidence="1">
    <location>
        <begin position="1"/>
        <end position="104"/>
    </location>
</feature>
<dbReference type="Gene3D" id="2.40.50.1020">
    <property type="entry name" value="LytTr DNA-binding domain"/>
    <property type="match status" value="1"/>
</dbReference>
<evidence type="ECO:0000259" key="1">
    <source>
        <dbReference type="PROSITE" id="PS50930"/>
    </source>
</evidence>
<dbReference type="PANTHER" id="PTHR37299">
    <property type="entry name" value="TRANSCRIPTIONAL REGULATOR-RELATED"/>
    <property type="match status" value="1"/>
</dbReference>
<dbReference type="AlphaFoldDB" id="A0A927B8F6"/>
<organism evidence="2 3">
    <name type="scientific">Spirosoma validum</name>
    <dbReference type="NCBI Taxonomy" id="2771355"/>
    <lineage>
        <taxon>Bacteria</taxon>
        <taxon>Pseudomonadati</taxon>
        <taxon>Bacteroidota</taxon>
        <taxon>Cytophagia</taxon>
        <taxon>Cytophagales</taxon>
        <taxon>Cytophagaceae</taxon>
        <taxon>Spirosoma</taxon>
    </lineage>
</organism>
<gene>
    <name evidence="2" type="ORF">IC230_31285</name>
</gene>
<proteinExistence type="predicted"/>
<name>A0A927B8F6_9BACT</name>
<dbReference type="PANTHER" id="PTHR37299:SF1">
    <property type="entry name" value="STAGE 0 SPORULATION PROTEIN A HOMOLOG"/>
    <property type="match status" value="1"/>
</dbReference>
<dbReference type="InterPro" id="IPR007492">
    <property type="entry name" value="LytTR_DNA-bd_dom"/>
</dbReference>
<dbReference type="Pfam" id="PF04397">
    <property type="entry name" value="LytTR"/>
    <property type="match status" value="1"/>
</dbReference>
<keyword evidence="3" id="KW-1185">Reference proteome</keyword>